<feature type="non-terminal residue" evidence="2">
    <location>
        <position position="26"/>
    </location>
</feature>
<reference evidence="2" key="1">
    <citation type="submission" date="2021-02" db="EMBL/GenBank/DDBJ databases">
        <authorList>
            <person name="Nowell W R."/>
        </authorList>
    </citation>
    <scope>NUCLEOTIDE SEQUENCE</scope>
    <source>
        <strain evidence="2">Ploen Becks lab</strain>
    </source>
</reference>
<dbReference type="AlphaFoldDB" id="A0A814SZL9"/>
<protein>
    <submittedName>
        <fullName evidence="2">Uncharacterized protein</fullName>
    </submittedName>
</protein>
<dbReference type="Proteomes" id="UP000663879">
    <property type="component" value="Unassembled WGS sequence"/>
</dbReference>
<comment type="caution">
    <text evidence="2">The sequence shown here is derived from an EMBL/GenBank/DDBJ whole genome shotgun (WGS) entry which is preliminary data.</text>
</comment>
<feature type="region of interest" description="Disordered" evidence="1">
    <location>
        <begin position="1"/>
        <end position="26"/>
    </location>
</feature>
<dbReference type="EMBL" id="CAJNOC010012334">
    <property type="protein sequence ID" value="CAF1153171.1"/>
    <property type="molecule type" value="Genomic_DNA"/>
</dbReference>
<evidence type="ECO:0000313" key="2">
    <source>
        <dbReference type="EMBL" id="CAF1153171.1"/>
    </source>
</evidence>
<accession>A0A814SZL9</accession>
<name>A0A814SZL9_9BILA</name>
<sequence>MDLDNETEKQQNNSQEGMLNELRRMD</sequence>
<proteinExistence type="predicted"/>
<evidence type="ECO:0000313" key="3">
    <source>
        <dbReference type="Proteomes" id="UP000663879"/>
    </source>
</evidence>
<gene>
    <name evidence="2" type="ORF">OXX778_LOCUS23363</name>
</gene>
<evidence type="ECO:0000256" key="1">
    <source>
        <dbReference type="SAM" id="MobiDB-lite"/>
    </source>
</evidence>
<organism evidence="2 3">
    <name type="scientific">Brachionus calyciflorus</name>
    <dbReference type="NCBI Taxonomy" id="104777"/>
    <lineage>
        <taxon>Eukaryota</taxon>
        <taxon>Metazoa</taxon>
        <taxon>Spiralia</taxon>
        <taxon>Gnathifera</taxon>
        <taxon>Rotifera</taxon>
        <taxon>Eurotatoria</taxon>
        <taxon>Monogononta</taxon>
        <taxon>Pseudotrocha</taxon>
        <taxon>Ploima</taxon>
        <taxon>Brachionidae</taxon>
        <taxon>Brachionus</taxon>
    </lineage>
</organism>
<keyword evidence="3" id="KW-1185">Reference proteome</keyword>